<dbReference type="InterPro" id="IPR019734">
    <property type="entry name" value="TPR_rpt"/>
</dbReference>
<dbReference type="SUPFAM" id="SSF52540">
    <property type="entry name" value="P-loop containing nucleoside triphosphate hydrolases"/>
    <property type="match status" value="1"/>
</dbReference>
<dbReference type="InterPro" id="IPR053137">
    <property type="entry name" value="NLR-like"/>
</dbReference>
<dbReference type="GeneID" id="25289465"/>
<dbReference type="SUPFAM" id="SSF48452">
    <property type="entry name" value="TPR-like"/>
    <property type="match status" value="1"/>
</dbReference>
<dbReference type="Pfam" id="PF13424">
    <property type="entry name" value="TPR_12"/>
    <property type="match status" value="3"/>
</dbReference>
<dbReference type="InterPro" id="IPR011990">
    <property type="entry name" value="TPR-like_helical_dom_sf"/>
</dbReference>
<proteinExistence type="predicted"/>
<sequence>MAATTKKTLKHGEYTVAIICPLEVEMSAVRYMLDDEHARLPSKAGDSNRYIFGEMSGHNVVIGFLPEGSQGIGTAATVATDMRRTFPTCRLRLLVGIGGGVPSHTNDVRLGDVVVGMPSGTHGGVVQYDLVKETITGFEQKGSLDAPPKSWRDAVVEMKSDHRVKKNRISEFLSEMVHRYPQLSTYRPPASEKDILFLPDNVHVSGQMTCKECDKGRVVERTTRHSDSPTIFYGLIASGNRVMENAKTRDRVSNDAGGVLCFEMEAAGLVNDFQCIVVRGIADYADSHKNDDWRAYGAAVAAGCAKELLTYMVPVIETRPAQYSTIPYQRVKDFIGRDEQLTQIASYFSSPNVNRPRILILHAMGGQGKSQIALEYCRQTNTVYRGLFWVNARSESTAVQSYVTIAQVLDASAAASLNDTEKVNFVLRALAHWEERWLVVFDNYDDPTVFPFPQILTFLPTGGQGDILFTSRHRGLERLGKVLDVPPLPSKDGVNLLLRDFKGVNLENYMSEASRIVDRLGGLALAIDQAAAYIQYRQLAIDHLDEFLKTYEKEQEKVLQYTPEDIWEYGAMRMEKGAQEKAGSAFTTWDMSLRQLSQGEAERSAAVAHFFALSAFLAPATVSESIFHPQNRSFKEITQAVGRPHINSTWDHDHFWGLIFRANRLSLVQSISHGSEPDGATFSLHPLIRDWLQLREKRRQRRGFTSESIEMVVSSIRVFKNRGTAARIKKSLLLHMDTCLRNDIEFSKVGHRLGEEMNNCDAANCFAEFYYEQGRYESTFLLESMVQKTMMKIHGKEHPDTLTCMSNLALVLSHQGKYDEAEQMHRDVLGIRQKYDEAEQMHRDVLGITQKVLGMEHPDTLASMNNLAAVLSHQGKYDEAERILRDVLEITQKVLGMEHPSTLTNMNNLAAVLSDRGKYDEAEQMHRGVSEIRQKVLGMEHPSTIASMINLATVLSHQGNYDDAERILRDVLGITQKVLGMEHPSTLTSMNNLAAVLSDQGKYDEAEQMHRGVSEITQKHGPYKRKVELWEAIKLIAECVQLRSRILDARACRLQLRWLSGKVCIDIQAYKF</sequence>
<evidence type="ECO:0000259" key="1">
    <source>
        <dbReference type="Pfam" id="PF00931"/>
    </source>
</evidence>
<dbReference type="PANTHER" id="PTHR46082">
    <property type="entry name" value="ATP/GTP-BINDING PROTEIN-RELATED"/>
    <property type="match status" value="1"/>
</dbReference>
<name>A0A0D2G5V5_9EURO</name>
<evidence type="ECO:0000313" key="3">
    <source>
        <dbReference type="Proteomes" id="UP000053617"/>
    </source>
</evidence>
<dbReference type="PRINTS" id="PR00381">
    <property type="entry name" value="KINESINLIGHT"/>
</dbReference>
<dbReference type="InterPro" id="IPR002182">
    <property type="entry name" value="NB-ARC"/>
</dbReference>
<protein>
    <recommendedName>
        <fullName evidence="1">NB-ARC domain-containing protein</fullName>
    </recommendedName>
</protein>
<dbReference type="InterPro" id="IPR035994">
    <property type="entry name" value="Nucleoside_phosphorylase_sf"/>
</dbReference>
<dbReference type="Gene3D" id="3.40.50.300">
    <property type="entry name" value="P-loop containing nucleotide triphosphate hydrolases"/>
    <property type="match status" value="1"/>
</dbReference>
<dbReference type="PANTHER" id="PTHR46082:SF6">
    <property type="entry name" value="AAA+ ATPASE DOMAIN-CONTAINING PROTEIN-RELATED"/>
    <property type="match status" value="1"/>
</dbReference>
<dbReference type="SMART" id="SM00028">
    <property type="entry name" value="TPR"/>
    <property type="match status" value="5"/>
</dbReference>
<dbReference type="Proteomes" id="UP000053617">
    <property type="component" value="Unassembled WGS sequence"/>
</dbReference>
<dbReference type="Gene3D" id="3.40.50.1580">
    <property type="entry name" value="Nucleoside phosphorylase domain"/>
    <property type="match status" value="1"/>
</dbReference>
<dbReference type="EMBL" id="KN847475">
    <property type="protein sequence ID" value="KIX10312.1"/>
    <property type="molecule type" value="Genomic_DNA"/>
</dbReference>
<dbReference type="Gene3D" id="1.25.40.10">
    <property type="entry name" value="Tetratricopeptide repeat domain"/>
    <property type="match status" value="2"/>
</dbReference>
<dbReference type="AlphaFoldDB" id="A0A0D2G5V5"/>
<feature type="domain" description="NB-ARC" evidence="1">
    <location>
        <begin position="353"/>
        <end position="476"/>
    </location>
</feature>
<dbReference type="STRING" id="1442369.A0A0D2G5V5"/>
<dbReference type="GO" id="GO:0003824">
    <property type="term" value="F:catalytic activity"/>
    <property type="evidence" value="ECO:0007669"/>
    <property type="project" value="InterPro"/>
</dbReference>
<dbReference type="GO" id="GO:0009116">
    <property type="term" value="P:nucleoside metabolic process"/>
    <property type="evidence" value="ECO:0007669"/>
    <property type="project" value="InterPro"/>
</dbReference>
<dbReference type="OrthoDB" id="4120469at2759"/>
<dbReference type="InterPro" id="IPR027417">
    <property type="entry name" value="P-loop_NTPase"/>
</dbReference>
<evidence type="ECO:0000313" key="2">
    <source>
        <dbReference type="EMBL" id="KIX10312.1"/>
    </source>
</evidence>
<reference evidence="2 3" key="1">
    <citation type="submission" date="2015-01" db="EMBL/GenBank/DDBJ databases">
        <title>The Genome Sequence of Rhinocladiella mackenzie CBS 650.93.</title>
        <authorList>
            <consortium name="The Broad Institute Genomics Platform"/>
            <person name="Cuomo C."/>
            <person name="de Hoog S."/>
            <person name="Gorbushina A."/>
            <person name="Stielow B."/>
            <person name="Teixiera M."/>
            <person name="Abouelleil A."/>
            <person name="Chapman S.B."/>
            <person name="Priest M."/>
            <person name="Young S.K."/>
            <person name="Wortman J."/>
            <person name="Nusbaum C."/>
            <person name="Birren B."/>
        </authorList>
    </citation>
    <scope>NUCLEOTIDE SEQUENCE [LARGE SCALE GENOMIC DNA]</scope>
    <source>
        <strain evidence="2 3">CBS 650.93</strain>
    </source>
</reference>
<dbReference type="VEuPathDB" id="FungiDB:Z518_01394"/>
<dbReference type="HOGENOM" id="CLU_000288_125_3_1"/>
<organism evidence="2 3">
    <name type="scientific">Rhinocladiella mackenziei CBS 650.93</name>
    <dbReference type="NCBI Taxonomy" id="1442369"/>
    <lineage>
        <taxon>Eukaryota</taxon>
        <taxon>Fungi</taxon>
        <taxon>Dikarya</taxon>
        <taxon>Ascomycota</taxon>
        <taxon>Pezizomycotina</taxon>
        <taxon>Eurotiomycetes</taxon>
        <taxon>Chaetothyriomycetidae</taxon>
        <taxon>Chaetothyriales</taxon>
        <taxon>Herpotrichiellaceae</taxon>
        <taxon>Rhinocladiella</taxon>
    </lineage>
</organism>
<dbReference type="Pfam" id="PF00931">
    <property type="entry name" value="NB-ARC"/>
    <property type="match status" value="1"/>
</dbReference>
<keyword evidence="3" id="KW-1185">Reference proteome</keyword>
<dbReference type="GO" id="GO:0043531">
    <property type="term" value="F:ADP binding"/>
    <property type="evidence" value="ECO:0007669"/>
    <property type="project" value="InterPro"/>
</dbReference>
<dbReference type="RefSeq" id="XP_013277448.1">
    <property type="nucleotide sequence ID" value="XM_013421994.1"/>
</dbReference>
<accession>A0A0D2G5V5</accession>
<gene>
    <name evidence="2" type="ORF">Z518_01394</name>
</gene>
<dbReference type="SUPFAM" id="SSF53167">
    <property type="entry name" value="Purine and uridine phosphorylases"/>
    <property type="match status" value="1"/>
</dbReference>